<dbReference type="NCBIfam" id="TIGR00751">
    <property type="entry name" value="menA"/>
    <property type="match status" value="1"/>
</dbReference>
<keyword evidence="2 8" id="KW-0474">Menaquinone biosynthesis</keyword>
<dbReference type="InterPro" id="IPR044878">
    <property type="entry name" value="UbiA_sf"/>
</dbReference>
<name>A0A1Y0HJ89_9BACT</name>
<dbReference type="UniPathway" id="UPA00079">
    <property type="reaction ID" value="UER00168"/>
</dbReference>
<feature type="transmembrane region" description="Helical" evidence="8">
    <location>
        <begin position="21"/>
        <end position="41"/>
    </location>
</feature>
<dbReference type="CDD" id="cd13962">
    <property type="entry name" value="PT_UbiA_UBIAD1"/>
    <property type="match status" value="1"/>
</dbReference>
<dbReference type="EC" id="2.5.1.74" evidence="8 9"/>
<evidence type="ECO:0000256" key="4">
    <source>
        <dbReference type="ARBA" id="ARBA00022679"/>
    </source>
</evidence>
<feature type="transmembrane region" description="Helical" evidence="8">
    <location>
        <begin position="103"/>
        <end position="124"/>
    </location>
</feature>
<comment type="catalytic activity">
    <reaction evidence="8">
        <text>an all-trans-polyprenyl diphosphate + 1,4-dihydroxy-2-naphthoate + H(+) = a 2-demethylmenaquinol + CO2 + diphosphate</text>
        <dbReference type="Rhea" id="RHEA:26478"/>
        <dbReference type="Rhea" id="RHEA-COMP:9563"/>
        <dbReference type="Rhea" id="RHEA-COMP:9564"/>
        <dbReference type="ChEBI" id="CHEBI:11173"/>
        <dbReference type="ChEBI" id="CHEBI:15378"/>
        <dbReference type="ChEBI" id="CHEBI:16526"/>
        <dbReference type="ChEBI" id="CHEBI:33019"/>
        <dbReference type="ChEBI" id="CHEBI:55437"/>
        <dbReference type="ChEBI" id="CHEBI:58914"/>
        <dbReference type="EC" id="2.5.1.74"/>
    </reaction>
</comment>
<dbReference type="InterPro" id="IPR026046">
    <property type="entry name" value="UBIAD1"/>
</dbReference>
<dbReference type="EMBL" id="CP021416">
    <property type="protein sequence ID" value="ARU48020.1"/>
    <property type="molecule type" value="Genomic_DNA"/>
</dbReference>
<evidence type="ECO:0000256" key="5">
    <source>
        <dbReference type="ARBA" id="ARBA00022692"/>
    </source>
</evidence>
<dbReference type="AlphaFoldDB" id="A0A1Y0HJ89"/>
<dbReference type="InterPro" id="IPR000537">
    <property type="entry name" value="UbiA_prenyltransferase"/>
</dbReference>
<dbReference type="FunFam" id="1.10.357.140:FF:000007">
    <property type="entry name" value="1,4-dihydroxy-2-naphthoate octaprenyltransferase"/>
    <property type="match status" value="1"/>
</dbReference>
<evidence type="ECO:0000256" key="9">
    <source>
        <dbReference type="NCBIfam" id="TIGR00751"/>
    </source>
</evidence>
<comment type="pathway">
    <text evidence="8">Quinol/quinone metabolism; menaquinone biosynthesis; menaquinol from 1,4-dihydroxy-2-naphthoate: step 1/2.</text>
</comment>
<comment type="subcellular location">
    <subcellularLocation>
        <location evidence="8">Cell membrane</location>
        <topology evidence="8">Multi-pass membrane protein</topology>
    </subcellularLocation>
    <subcellularLocation>
        <location evidence="1">Membrane</location>
        <topology evidence="1">Multi-pass membrane protein</topology>
    </subcellularLocation>
</comment>
<dbReference type="Gene3D" id="1.10.357.140">
    <property type="entry name" value="UbiA prenyltransferase"/>
    <property type="match status" value="1"/>
</dbReference>
<evidence type="ECO:0000256" key="6">
    <source>
        <dbReference type="ARBA" id="ARBA00022989"/>
    </source>
</evidence>
<feature type="transmembrane region" description="Helical" evidence="8">
    <location>
        <begin position="232"/>
        <end position="254"/>
    </location>
</feature>
<evidence type="ECO:0000256" key="3">
    <source>
        <dbReference type="ARBA" id="ARBA00022475"/>
    </source>
</evidence>
<evidence type="ECO:0000256" key="7">
    <source>
        <dbReference type="ARBA" id="ARBA00023136"/>
    </source>
</evidence>
<feature type="transmembrane region" description="Helical" evidence="8">
    <location>
        <begin position="47"/>
        <end position="65"/>
    </location>
</feature>
<feature type="transmembrane region" description="Helical" evidence="8">
    <location>
        <begin position="174"/>
        <end position="195"/>
    </location>
</feature>
<dbReference type="NCBIfam" id="NF004749">
    <property type="entry name" value="PRK06080.1-1"/>
    <property type="match status" value="1"/>
</dbReference>
<proteinExistence type="inferred from homology"/>
<feature type="transmembrane region" description="Helical" evidence="8">
    <location>
        <begin position="144"/>
        <end position="167"/>
    </location>
</feature>
<keyword evidence="11" id="KW-1185">Reference proteome</keyword>
<dbReference type="Gene3D" id="1.20.120.1780">
    <property type="entry name" value="UbiA prenyltransferase"/>
    <property type="match status" value="1"/>
</dbReference>
<dbReference type="Pfam" id="PF01040">
    <property type="entry name" value="UbiA"/>
    <property type="match status" value="1"/>
</dbReference>
<keyword evidence="7 8" id="KW-0472">Membrane</keyword>
<dbReference type="PANTHER" id="PTHR13929:SF0">
    <property type="entry name" value="UBIA PRENYLTRANSFERASE DOMAIN-CONTAINING PROTEIN 1"/>
    <property type="match status" value="1"/>
</dbReference>
<dbReference type="HAMAP" id="MF_01937">
    <property type="entry name" value="MenA_1"/>
    <property type="match status" value="1"/>
</dbReference>
<evidence type="ECO:0000256" key="2">
    <source>
        <dbReference type="ARBA" id="ARBA00022428"/>
    </source>
</evidence>
<dbReference type="PIRSF" id="PIRSF005355">
    <property type="entry name" value="UBIAD1"/>
    <property type="match status" value="1"/>
</dbReference>
<keyword evidence="4 8" id="KW-0808">Transferase</keyword>
<dbReference type="GO" id="GO:0042371">
    <property type="term" value="P:vitamin K biosynthetic process"/>
    <property type="evidence" value="ECO:0007669"/>
    <property type="project" value="TreeGrafter"/>
</dbReference>
<dbReference type="Proteomes" id="UP000196005">
    <property type="component" value="Chromosome"/>
</dbReference>
<dbReference type="RefSeq" id="WP_087438035.1">
    <property type="nucleotide sequence ID" value="NZ_CP021416.1"/>
</dbReference>
<keyword evidence="6 8" id="KW-1133">Transmembrane helix</keyword>
<evidence type="ECO:0000256" key="8">
    <source>
        <dbReference type="HAMAP-Rule" id="MF_01937"/>
    </source>
</evidence>
<comment type="similarity">
    <text evidence="8">Belongs to the MenA family. Type 1 subfamily.</text>
</comment>
<dbReference type="GO" id="GO:0009234">
    <property type="term" value="P:menaquinone biosynthetic process"/>
    <property type="evidence" value="ECO:0007669"/>
    <property type="project" value="UniProtKB-UniRule"/>
</dbReference>
<organism evidence="10 11">
    <name type="scientific">Sulfurospirillum diekertiae</name>
    <dbReference type="NCBI Taxonomy" id="1854492"/>
    <lineage>
        <taxon>Bacteria</taxon>
        <taxon>Pseudomonadati</taxon>
        <taxon>Campylobacterota</taxon>
        <taxon>Epsilonproteobacteria</taxon>
        <taxon>Campylobacterales</taxon>
        <taxon>Sulfurospirillaceae</taxon>
        <taxon>Sulfurospirillum</taxon>
    </lineage>
</organism>
<evidence type="ECO:0000313" key="11">
    <source>
        <dbReference type="Proteomes" id="UP000196005"/>
    </source>
</evidence>
<comment type="function">
    <text evidence="8">Conversion of 1,4-dihydroxy-2-naphthoate (DHNA) to demethylmenaquinone (DMK).</text>
</comment>
<feature type="transmembrane region" description="Helical" evidence="8">
    <location>
        <begin position="275"/>
        <end position="299"/>
    </location>
</feature>
<dbReference type="InterPro" id="IPR004657">
    <property type="entry name" value="MenA"/>
</dbReference>
<keyword evidence="3 8" id="KW-1003">Cell membrane</keyword>
<dbReference type="PANTHER" id="PTHR13929">
    <property type="entry name" value="1,4-DIHYDROXY-2-NAPHTHOATE OCTAPRENYLTRANSFERASE"/>
    <property type="match status" value="1"/>
</dbReference>
<dbReference type="KEGG" id="suls:Sdiek1_0853"/>
<accession>A0A1Y0HJ89</accession>
<evidence type="ECO:0000313" key="10">
    <source>
        <dbReference type="EMBL" id="ARU48020.1"/>
    </source>
</evidence>
<evidence type="ECO:0000256" key="1">
    <source>
        <dbReference type="ARBA" id="ARBA00004141"/>
    </source>
</evidence>
<protein>
    <recommendedName>
        <fullName evidence="8 9">1,4-dihydroxy-2-naphthoate octaprenyltransferase</fullName>
        <shortName evidence="8">DHNA-octaprenyltransferase</shortName>
        <ecNumber evidence="8 9">2.5.1.74</ecNumber>
    </recommendedName>
</protein>
<dbReference type="GO" id="GO:0005886">
    <property type="term" value="C:plasma membrane"/>
    <property type="evidence" value="ECO:0007669"/>
    <property type="project" value="UniProtKB-SubCell"/>
</dbReference>
<dbReference type="GO" id="GO:0046428">
    <property type="term" value="F:1,4-dihydroxy-2-naphthoate polyprenyltransferase activity"/>
    <property type="evidence" value="ECO:0007669"/>
    <property type="project" value="UniProtKB-UniRule"/>
</dbReference>
<sequence>MTQQTHQSAGMKWWRMTRPHTLTASFVPVILGTALTLEYTYTVRWNLFWAMLTASMLIQIATNLFNEYFDYKRGLDTKDSIGIGGSIVRDGFEPKTISNLAKLLCLISLFIGLYICIHSSWWVGLSGIGCMAVGYLYSGGSKPIAYTPFGEIASGLFMGLFILWIAFFIQADTLTMRAVLISLPIGFLVGAINMANNLRDLDNDQEKGRHTLPIVLGYERAVKVFSYVIATAYLWMVGLVLAHVISFWALLVFLSLPKALRAILGFKIKRTALELMPAMQATAQLSTLFGLLLFVGIILEHVV</sequence>
<reference evidence="11" key="1">
    <citation type="submission" date="2017-05" db="EMBL/GenBank/DDBJ databases">
        <title>Dechlorination kinetics govern the competition between two new strains of the genus Sulfurospirillum.</title>
        <authorList>
            <person name="Buttet G.F."/>
            <person name="Murray A.M."/>
            <person name="Goris T."/>
            <person name="Burion M."/>
            <person name="Lin B."/>
            <person name="Rolle M."/>
            <person name="Maillard J."/>
        </authorList>
    </citation>
    <scope>NUCLEOTIDE SEQUENCE [LARGE SCALE GENOMIC DNA]</scope>
    <source>
        <strain evidence="11">SL2-1</strain>
    </source>
</reference>
<keyword evidence="5 8" id="KW-0812">Transmembrane</keyword>
<dbReference type="OrthoDB" id="9767568at2"/>
<gene>
    <name evidence="8" type="primary">menA</name>
    <name evidence="10" type="ORF">Sdiek1_0853</name>
</gene>